<dbReference type="Gene3D" id="3.10.50.40">
    <property type="match status" value="1"/>
</dbReference>
<proteinExistence type="predicted"/>
<dbReference type="KEGG" id="aba:Acid345_0157"/>
<dbReference type="PANTHER" id="PTHR47245">
    <property type="entry name" value="PEPTIDYLPROLYL ISOMERASE"/>
    <property type="match status" value="1"/>
</dbReference>
<dbReference type="eggNOG" id="COG0760">
    <property type="taxonomic scope" value="Bacteria"/>
</dbReference>
<dbReference type="AlphaFoldDB" id="Q1IVD8"/>
<dbReference type="Proteomes" id="UP000002432">
    <property type="component" value="Chromosome"/>
</dbReference>
<evidence type="ECO:0000313" key="9">
    <source>
        <dbReference type="Proteomes" id="UP000002432"/>
    </source>
</evidence>
<evidence type="ECO:0000256" key="4">
    <source>
        <dbReference type="ARBA" id="ARBA00023110"/>
    </source>
</evidence>
<keyword evidence="5 6" id="KW-0413">Isomerase</keyword>
<dbReference type="EnsemblBacteria" id="ABF39162">
    <property type="protein sequence ID" value="ABF39162"/>
    <property type="gene ID" value="Acid345_0157"/>
</dbReference>
<dbReference type="PROSITE" id="PS50198">
    <property type="entry name" value="PPIC_PPIASE_2"/>
    <property type="match status" value="1"/>
</dbReference>
<dbReference type="InterPro" id="IPR046357">
    <property type="entry name" value="PPIase_dom_sf"/>
</dbReference>
<keyword evidence="4 6" id="KW-0697">Rotamase</keyword>
<evidence type="ECO:0000256" key="2">
    <source>
        <dbReference type="ARBA" id="ARBA00013194"/>
    </source>
</evidence>
<dbReference type="HOGENOM" id="CLU_034646_5_3_0"/>
<dbReference type="Pfam" id="PF13624">
    <property type="entry name" value="SurA_N_3"/>
    <property type="match status" value="1"/>
</dbReference>
<dbReference type="InterPro" id="IPR050245">
    <property type="entry name" value="PrsA_foldase"/>
</dbReference>
<dbReference type="SUPFAM" id="SSF54534">
    <property type="entry name" value="FKBP-like"/>
    <property type="match status" value="1"/>
</dbReference>
<reference evidence="8 9" key="1">
    <citation type="journal article" date="2009" name="Appl. Environ. Microbiol.">
        <title>Three genomes from the phylum Acidobacteria provide insight into the lifestyles of these microorganisms in soils.</title>
        <authorList>
            <person name="Ward N.L."/>
            <person name="Challacombe J.F."/>
            <person name="Janssen P.H."/>
            <person name="Henrissat B."/>
            <person name="Coutinho P.M."/>
            <person name="Wu M."/>
            <person name="Xie G."/>
            <person name="Haft D.H."/>
            <person name="Sait M."/>
            <person name="Badger J."/>
            <person name="Barabote R.D."/>
            <person name="Bradley B."/>
            <person name="Brettin T.S."/>
            <person name="Brinkac L.M."/>
            <person name="Bruce D."/>
            <person name="Creasy T."/>
            <person name="Daugherty S.C."/>
            <person name="Davidsen T.M."/>
            <person name="DeBoy R.T."/>
            <person name="Detter J.C."/>
            <person name="Dodson R.J."/>
            <person name="Durkin A.S."/>
            <person name="Ganapathy A."/>
            <person name="Gwinn-Giglio M."/>
            <person name="Han C.S."/>
            <person name="Khouri H."/>
            <person name="Kiss H."/>
            <person name="Kothari S.P."/>
            <person name="Madupu R."/>
            <person name="Nelson K.E."/>
            <person name="Nelson W.C."/>
            <person name="Paulsen I."/>
            <person name="Penn K."/>
            <person name="Ren Q."/>
            <person name="Rosovitz M.J."/>
            <person name="Selengut J.D."/>
            <person name="Shrivastava S."/>
            <person name="Sullivan S.A."/>
            <person name="Tapia R."/>
            <person name="Thompson L.S."/>
            <person name="Watkins K.L."/>
            <person name="Yang Q."/>
            <person name="Yu C."/>
            <person name="Zafar N."/>
            <person name="Zhou L."/>
            <person name="Kuske C.R."/>
        </authorList>
    </citation>
    <scope>NUCLEOTIDE SEQUENCE [LARGE SCALE GENOMIC DNA]</scope>
    <source>
        <strain evidence="8 9">Ellin345</strain>
    </source>
</reference>
<accession>Q1IVD8</accession>
<evidence type="ECO:0000259" key="7">
    <source>
        <dbReference type="PROSITE" id="PS50198"/>
    </source>
</evidence>
<dbReference type="SUPFAM" id="SSF109998">
    <property type="entry name" value="Triger factor/SurA peptide-binding domain-like"/>
    <property type="match status" value="1"/>
</dbReference>
<evidence type="ECO:0000256" key="6">
    <source>
        <dbReference type="PROSITE-ProRule" id="PRU00278"/>
    </source>
</evidence>
<dbReference type="GO" id="GO:0003755">
    <property type="term" value="F:peptidyl-prolyl cis-trans isomerase activity"/>
    <property type="evidence" value="ECO:0007669"/>
    <property type="project" value="UniProtKB-KW"/>
</dbReference>
<dbReference type="Pfam" id="PF00639">
    <property type="entry name" value="Rotamase"/>
    <property type="match status" value="1"/>
</dbReference>
<evidence type="ECO:0000256" key="3">
    <source>
        <dbReference type="ARBA" id="ARBA00022729"/>
    </source>
</evidence>
<dbReference type="InterPro" id="IPR027304">
    <property type="entry name" value="Trigger_fact/SurA_dom_sf"/>
</dbReference>
<dbReference type="InterPro" id="IPR000297">
    <property type="entry name" value="PPIase_PpiC"/>
</dbReference>
<evidence type="ECO:0000256" key="5">
    <source>
        <dbReference type="ARBA" id="ARBA00023235"/>
    </source>
</evidence>
<evidence type="ECO:0000256" key="1">
    <source>
        <dbReference type="ARBA" id="ARBA00000971"/>
    </source>
</evidence>
<dbReference type="Gene3D" id="1.10.4030.10">
    <property type="entry name" value="Porin chaperone SurA, peptide-binding domain"/>
    <property type="match status" value="1"/>
</dbReference>
<organism evidence="8 9">
    <name type="scientific">Koribacter versatilis (strain Ellin345)</name>
    <dbReference type="NCBI Taxonomy" id="204669"/>
    <lineage>
        <taxon>Bacteria</taxon>
        <taxon>Pseudomonadati</taxon>
        <taxon>Acidobacteriota</taxon>
        <taxon>Terriglobia</taxon>
        <taxon>Terriglobales</taxon>
        <taxon>Candidatus Korobacteraceae</taxon>
        <taxon>Candidatus Korobacter</taxon>
    </lineage>
</organism>
<protein>
    <recommendedName>
        <fullName evidence="2">peptidylprolyl isomerase</fullName>
        <ecNumber evidence="2">5.2.1.8</ecNumber>
    </recommendedName>
</protein>
<keyword evidence="3" id="KW-0732">Signal</keyword>
<comment type="catalytic activity">
    <reaction evidence="1">
        <text>[protein]-peptidylproline (omega=180) = [protein]-peptidylproline (omega=0)</text>
        <dbReference type="Rhea" id="RHEA:16237"/>
        <dbReference type="Rhea" id="RHEA-COMP:10747"/>
        <dbReference type="Rhea" id="RHEA-COMP:10748"/>
        <dbReference type="ChEBI" id="CHEBI:83833"/>
        <dbReference type="ChEBI" id="CHEBI:83834"/>
        <dbReference type="EC" id="5.2.1.8"/>
    </reaction>
</comment>
<sequence length="317" mass="35858">MARVNGHKITRPEVEKYYKNQIAGSPQQPSDEQADNLRLNILRELINNEILMQRAEKLGLLATDEEVDSKVNAAKAPYSQEQFDARLKERGITMDDFRRDLRRSITIDKVINKEITSKINVSDGDISSYYNAHKAEFNLIEPQYHMAQILVTPQPNPQVKNLQKANNDAEAKKKIQQLVNRLDSGEDFASVAMNYSEQPEISPNGGDLGFIPESSLKGDKLAFDAVARLKPGQYTGVLPIVDPSNKQVLGYRILKLIAKESSGQRELNDPRVQQAIREQLRDGREQLLKAAYYESVRDKSSVENYFADDVLKRAGQK</sequence>
<dbReference type="EMBL" id="CP000360">
    <property type="protein sequence ID" value="ABF39162.1"/>
    <property type="molecule type" value="Genomic_DNA"/>
</dbReference>
<dbReference type="PANTHER" id="PTHR47245:SF1">
    <property type="entry name" value="FOLDASE PROTEIN PRSA"/>
    <property type="match status" value="1"/>
</dbReference>
<keyword evidence="9" id="KW-1185">Reference proteome</keyword>
<dbReference type="EC" id="5.2.1.8" evidence="2"/>
<feature type="domain" description="PpiC" evidence="7">
    <location>
        <begin position="141"/>
        <end position="258"/>
    </location>
</feature>
<dbReference type="STRING" id="204669.Acid345_0157"/>
<gene>
    <name evidence="8" type="ordered locus">Acid345_0157</name>
</gene>
<name>Q1IVD8_KORVE</name>
<evidence type="ECO:0000313" key="8">
    <source>
        <dbReference type="EMBL" id="ABF39162.1"/>
    </source>
</evidence>